<dbReference type="Proteomes" id="UP000000545">
    <property type="component" value="Chromosome"/>
</dbReference>
<feature type="transmembrane region" description="Helical" evidence="2">
    <location>
        <begin position="559"/>
        <end position="579"/>
    </location>
</feature>
<evidence type="ECO:0000313" key="3">
    <source>
        <dbReference type="EMBL" id="CAI36995.1"/>
    </source>
</evidence>
<dbReference type="RefSeq" id="WP_011273436.1">
    <property type="nucleotide sequence ID" value="NC_007164.1"/>
</dbReference>
<feature type="transmembrane region" description="Helical" evidence="2">
    <location>
        <begin position="713"/>
        <end position="732"/>
    </location>
</feature>
<dbReference type="OrthoDB" id="4425778at2"/>
<dbReference type="PATRIC" id="fig|306537.10.peg.844"/>
<feature type="region of interest" description="Disordered" evidence="1">
    <location>
        <begin position="46"/>
        <end position="193"/>
    </location>
</feature>
<keyword evidence="2" id="KW-0812">Transmembrane</keyword>
<feature type="compositionally biased region" description="Low complexity" evidence="1">
    <location>
        <begin position="46"/>
        <end position="63"/>
    </location>
</feature>
<feature type="compositionally biased region" description="Low complexity" evidence="1">
    <location>
        <begin position="147"/>
        <end position="168"/>
    </location>
</feature>
<feature type="transmembrane region" description="Helical" evidence="2">
    <location>
        <begin position="591"/>
        <end position="612"/>
    </location>
</feature>
<protein>
    <submittedName>
        <fullName evidence="3">Putative membrane protein</fullName>
    </submittedName>
</protein>
<dbReference type="STRING" id="306537.jk0833"/>
<feature type="compositionally biased region" description="Low complexity" evidence="1">
    <location>
        <begin position="74"/>
        <end position="91"/>
    </location>
</feature>
<feature type="compositionally biased region" description="Low complexity" evidence="1">
    <location>
        <begin position="757"/>
        <end position="779"/>
    </location>
</feature>
<feature type="transmembrane region" description="Helical" evidence="2">
    <location>
        <begin position="386"/>
        <end position="419"/>
    </location>
</feature>
<dbReference type="KEGG" id="cjk:jk0833"/>
<dbReference type="PANTHER" id="PTHR23030">
    <property type="entry name" value="PCD6 INTERACTING PROTEIN-RELATED"/>
    <property type="match status" value="1"/>
</dbReference>
<name>Q4JW12_CORJK</name>
<feature type="transmembrane region" description="Helical" evidence="2">
    <location>
        <begin position="489"/>
        <end position="511"/>
    </location>
</feature>
<gene>
    <name evidence="3" type="ordered locus">jk0833</name>
</gene>
<dbReference type="EMBL" id="CR931997">
    <property type="protein sequence ID" value="CAI36995.1"/>
    <property type="molecule type" value="Genomic_DNA"/>
</dbReference>
<feature type="transmembrane region" description="Helical" evidence="2">
    <location>
        <begin position="531"/>
        <end position="552"/>
    </location>
</feature>
<dbReference type="HOGENOM" id="CLU_406953_0_0_11"/>
<feature type="transmembrane region" description="Helical" evidence="2">
    <location>
        <begin position="633"/>
        <end position="657"/>
    </location>
</feature>
<feature type="compositionally biased region" description="Basic and acidic residues" evidence="1">
    <location>
        <begin position="93"/>
        <end position="103"/>
    </location>
</feature>
<feature type="transmembrane region" description="Helical" evidence="2">
    <location>
        <begin position="294"/>
        <end position="314"/>
    </location>
</feature>
<dbReference type="AlphaFoldDB" id="Q4JW12"/>
<feature type="region of interest" description="Disordered" evidence="1">
    <location>
        <begin position="736"/>
        <end position="779"/>
    </location>
</feature>
<organism evidence="3 4">
    <name type="scientific">Corynebacterium jeikeium (strain K411)</name>
    <dbReference type="NCBI Taxonomy" id="306537"/>
    <lineage>
        <taxon>Bacteria</taxon>
        <taxon>Bacillati</taxon>
        <taxon>Actinomycetota</taxon>
        <taxon>Actinomycetes</taxon>
        <taxon>Mycobacteriales</taxon>
        <taxon>Corynebacteriaceae</taxon>
        <taxon>Corynebacterium</taxon>
    </lineage>
</organism>
<feature type="compositionally biased region" description="Pro residues" evidence="1">
    <location>
        <begin position="169"/>
        <end position="180"/>
    </location>
</feature>
<feature type="transmembrane region" description="Helical" evidence="2">
    <location>
        <begin position="449"/>
        <end position="468"/>
    </location>
</feature>
<keyword evidence="4" id="KW-1185">Reference proteome</keyword>
<feature type="transmembrane region" description="Helical" evidence="2">
    <location>
        <begin position="321"/>
        <end position="344"/>
    </location>
</feature>
<reference evidence="3 4" key="1">
    <citation type="journal article" date="2005" name="J. Bacteriol.">
        <title>Complete genome sequence and analysis of the multiresistant nosocomial pathogen Corynebacterium jeikeium K411, a lipid-requiring bacterium of the human skin flora.</title>
        <authorList>
            <person name="Tauch A."/>
            <person name="Kaiser O."/>
            <person name="Hain T."/>
            <person name="Goesmann A."/>
            <person name="Weisshaar B."/>
            <person name="Albersmeier A."/>
            <person name="Bekel T."/>
            <person name="Bischoff N."/>
            <person name="Brune I."/>
            <person name="Chakraborty T."/>
            <person name="Kalinowski J."/>
            <person name="Meyer F."/>
            <person name="Rupp O."/>
            <person name="Schneiker S."/>
            <person name="Viehoever P."/>
            <person name="Puehler A."/>
        </authorList>
    </citation>
    <scope>NUCLEOTIDE SEQUENCE [LARGE SCALE GENOMIC DNA]</scope>
    <source>
        <strain evidence="3 4">K411</strain>
    </source>
</reference>
<evidence type="ECO:0000256" key="1">
    <source>
        <dbReference type="SAM" id="MobiDB-lite"/>
    </source>
</evidence>
<dbReference type="eggNOG" id="COG5373">
    <property type="taxonomic scope" value="Bacteria"/>
</dbReference>
<feature type="transmembrane region" description="Helical" evidence="2">
    <location>
        <begin position="207"/>
        <end position="231"/>
    </location>
</feature>
<keyword evidence="2" id="KW-0472">Membrane</keyword>
<accession>Q4JW12</accession>
<feature type="transmembrane region" description="Helical" evidence="2">
    <location>
        <begin position="663"/>
        <end position="684"/>
    </location>
</feature>
<evidence type="ECO:0000256" key="2">
    <source>
        <dbReference type="SAM" id="Phobius"/>
    </source>
</evidence>
<feature type="compositionally biased region" description="Pro residues" evidence="1">
    <location>
        <begin position="106"/>
        <end position="115"/>
    </location>
</feature>
<evidence type="ECO:0000313" key="4">
    <source>
        <dbReference type="Proteomes" id="UP000000545"/>
    </source>
</evidence>
<proteinExistence type="predicted"/>
<feature type="transmembrane region" description="Helical" evidence="2">
    <location>
        <begin position="237"/>
        <end position="256"/>
    </location>
</feature>
<feature type="transmembrane region" description="Helical" evidence="2">
    <location>
        <begin position="356"/>
        <end position="374"/>
    </location>
</feature>
<sequence length="779" mass="83744">MNNSSNGSAQPTNDLIKRIDDLARSQVQAQTQMIGILREVAINQQRLSQAQRVAASSSSLVTPPASPPPRPKPDLQAPPAQAPQKHSPAPAERSAERKMERTQAPKPQPAQPQPTPAQRQQQPQQAQHHPARSAQPPRQEPAPPKQQAPARPQASRPQAPRPQASRPQAPRPVAPQPQPQPAAKQQEPKEPNKLQQWWEKEDLVTRLLAIIGGSITVVGLTFLALLAYASGILTPEGAVILAAVICGGLAVTSTIVHKKQPDGVSSSALLIVATLGGLADLWVAVFNLGWFGEALGSVLTVVICAGALALAYAWKKEMLAVVVTAFAPLFILPAAANFLSMFPADQEVQREIHNGYFAGSLIAAAICGFAARWGRPWFKLQTTATITYICAMLLSAPFVLTTFLLGVVGFALVTIISFVPPFASRQLHLSGVVAVVIIPSVCLLSSNSWAAVVFISLVTACAYIIARVNGGIFQADFQIPGTEPLPPQLANAFAFIISAGTLPIVFIIRFFQWYALDSELRHTPAEASAFGYGSIIVAVGLLLYTAAVVWGLPRMPKNVAWISLMCSFLAVFTYAPRSWVGADSMRVPDSAIVLVVSLALAVALLYRHQYLLETGLRGIAGREIPGKQSNSEVTMLVIGVITLVLASSAIPAVAMAISTTKLSFMVAHVLISVSWMLGAVYLLYRNNSKPGLMLAIIATAKLVFYDLSVLGGLVQALAFLICGMVLLVAAITREKPNKTPPQQPLQQPQPTMPQPQQPMQQQPQQPQQPRMQDQSMDRR</sequence>
<feature type="compositionally biased region" description="Low complexity" evidence="1">
    <location>
        <begin position="116"/>
        <end position="137"/>
    </location>
</feature>
<feature type="transmembrane region" description="Helical" evidence="2">
    <location>
        <begin position="268"/>
        <end position="288"/>
    </location>
</feature>
<keyword evidence="2" id="KW-1133">Transmembrane helix</keyword>
<dbReference type="PANTHER" id="PTHR23030:SF30">
    <property type="entry name" value="TYROSINE-PROTEIN PHOSPHATASE NON-RECEPTOR TYPE 23"/>
    <property type="match status" value="1"/>
</dbReference>
<dbReference type="GO" id="GO:0043328">
    <property type="term" value="P:protein transport to vacuole involved in ubiquitin-dependent protein catabolic process via the multivesicular body sorting pathway"/>
    <property type="evidence" value="ECO:0007669"/>
    <property type="project" value="TreeGrafter"/>
</dbReference>